<dbReference type="STRING" id="28094.SAMN06295900_114114"/>
<accession>A0A1X7G9K9</accession>
<feature type="compositionally biased region" description="Basic and acidic residues" evidence="1">
    <location>
        <begin position="44"/>
        <end position="54"/>
    </location>
</feature>
<name>A0A1X7G9K9_TRICW</name>
<proteinExistence type="predicted"/>
<evidence type="ECO:0000313" key="3">
    <source>
        <dbReference type="Proteomes" id="UP000192911"/>
    </source>
</evidence>
<gene>
    <name evidence="2" type="ORF">SAMN06295900_114114</name>
</gene>
<dbReference type="AlphaFoldDB" id="A0A1X7G9K9"/>
<dbReference type="EMBL" id="FXAH01000014">
    <property type="protein sequence ID" value="SMF66400.1"/>
    <property type="molecule type" value="Genomic_DNA"/>
</dbReference>
<organism evidence="2 3">
    <name type="scientific">Trinickia caryophylli</name>
    <name type="common">Paraburkholderia caryophylli</name>
    <dbReference type="NCBI Taxonomy" id="28094"/>
    <lineage>
        <taxon>Bacteria</taxon>
        <taxon>Pseudomonadati</taxon>
        <taxon>Pseudomonadota</taxon>
        <taxon>Betaproteobacteria</taxon>
        <taxon>Burkholderiales</taxon>
        <taxon>Burkholderiaceae</taxon>
        <taxon>Trinickia</taxon>
    </lineage>
</organism>
<dbReference type="Proteomes" id="UP000192911">
    <property type="component" value="Unassembled WGS sequence"/>
</dbReference>
<keyword evidence="3" id="KW-1185">Reference proteome</keyword>
<dbReference type="GeneID" id="95551792"/>
<protein>
    <submittedName>
        <fullName evidence="2">Uncharacterized protein</fullName>
    </submittedName>
</protein>
<dbReference type="RefSeq" id="WP_170151701.1">
    <property type="nucleotide sequence ID" value="NZ_BSQD01000013.1"/>
</dbReference>
<feature type="region of interest" description="Disordered" evidence="1">
    <location>
        <begin position="1"/>
        <end position="54"/>
    </location>
</feature>
<evidence type="ECO:0000313" key="2">
    <source>
        <dbReference type="EMBL" id="SMF66400.1"/>
    </source>
</evidence>
<sequence>MTATQPAPASHPVESSDDRLDEALGETFPASDPIAVDPAEPDGQAEHPKNSDRS</sequence>
<reference evidence="3" key="1">
    <citation type="submission" date="2017-04" db="EMBL/GenBank/DDBJ databases">
        <authorList>
            <person name="Varghese N."/>
            <person name="Submissions S."/>
        </authorList>
    </citation>
    <scope>NUCLEOTIDE SEQUENCE [LARGE SCALE GENOMIC DNA]</scope>
    <source>
        <strain evidence="3">Ballard 720</strain>
    </source>
</reference>
<evidence type="ECO:0000256" key="1">
    <source>
        <dbReference type="SAM" id="MobiDB-lite"/>
    </source>
</evidence>